<proteinExistence type="inferred from homology"/>
<dbReference type="InterPro" id="IPR036396">
    <property type="entry name" value="Cyt_P450_sf"/>
</dbReference>
<evidence type="ECO:0000256" key="7">
    <source>
        <dbReference type="SAM" id="Phobius"/>
    </source>
</evidence>
<dbReference type="InterPro" id="IPR050121">
    <property type="entry name" value="Cytochrome_P450_monoxygenase"/>
</dbReference>
<evidence type="ECO:0000256" key="3">
    <source>
        <dbReference type="ARBA" id="ARBA00022723"/>
    </source>
</evidence>
<dbReference type="InterPro" id="IPR002401">
    <property type="entry name" value="Cyt_P450_E_grp-I"/>
</dbReference>
<accession>A0AAX4I2Q4</accession>
<organism evidence="8 9">
    <name type="scientific">Colletotrichum destructivum</name>
    <dbReference type="NCBI Taxonomy" id="34406"/>
    <lineage>
        <taxon>Eukaryota</taxon>
        <taxon>Fungi</taxon>
        <taxon>Dikarya</taxon>
        <taxon>Ascomycota</taxon>
        <taxon>Pezizomycotina</taxon>
        <taxon>Sordariomycetes</taxon>
        <taxon>Hypocreomycetidae</taxon>
        <taxon>Glomerellales</taxon>
        <taxon>Glomerellaceae</taxon>
        <taxon>Colletotrichum</taxon>
        <taxon>Colletotrichum destructivum species complex</taxon>
    </lineage>
</organism>
<dbReference type="PANTHER" id="PTHR24305">
    <property type="entry name" value="CYTOCHROME P450"/>
    <property type="match status" value="1"/>
</dbReference>
<sequence length="542" mass="60652">MNAFQNVQVILTKSVAVSLILLFTYASLRSVYNVFFHPLRRVPGPFLAKISRLWLFYHDYHGNPHNHIRELHRKLGTGKESISQFCLSCLRICLSMLFTRTPSGPLVRISPNEVSVDDVDANNTIYAQNNPWVKPAYHYKAFQSSTAYSIFTELDPQTHAAHSRLLAPAFSQTRVSATDAQRLLWDKCEAMMEGMDNKLGAEKHEGGASNTLTMSLGRCFRSFALDVVTTWTFGHCAESLPTFHSDLFEILDVAAESVIYFQHIPFLRALIPYIAPLVPSLVPNKILGQYAKKALEANRAALKGLREVVPCVFSNLVSSQWQEKRGYSPSDGQIISDGIVILAAGADTTAAALSIGIHWLARQPDLWKQLQDELRPVMNGFEKPPRIEALAALPLLNAVLKEGLRVSCPIRGHMPRVVPPEGWNYKGIHFPPGTVIATSAFYGCYNETVFPNPECYDPTRWLPPKHSSKMEAHLQPFSRGTRQCIGQNLTLAMQRVVIASIVYNFQPVAVDNTTIRTREFVTLLVDSPLEVTLVTTNRLDQH</sequence>
<feature type="binding site" description="axial binding residue" evidence="5">
    <location>
        <position position="484"/>
    </location>
    <ligand>
        <name>heme</name>
        <dbReference type="ChEBI" id="CHEBI:30413"/>
    </ligand>
    <ligandPart>
        <name>Fe</name>
        <dbReference type="ChEBI" id="CHEBI:18248"/>
    </ligandPart>
</feature>
<dbReference type="PRINTS" id="PR00385">
    <property type="entry name" value="P450"/>
</dbReference>
<keyword evidence="2 5" id="KW-0349">Heme</keyword>
<dbReference type="RefSeq" id="XP_062774547.1">
    <property type="nucleotide sequence ID" value="XM_062918496.1"/>
</dbReference>
<dbReference type="PANTHER" id="PTHR24305:SF234">
    <property type="entry name" value="CYTOCHROME P450"/>
    <property type="match status" value="1"/>
</dbReference>
<keyword evidence="7" id="KW-1133">Transmembrane helix</keyword>
<dbReference type="InterPro" id="IPR017972">
    <property type="entry name" value="Cyt_P450_CS"/>
</dbReference>
<name>A0AAX4I2Q4_9PEZI</name>
<dbReference type="Pfam" id="PF00067">
    <property type="entry name" value="p450"/>
    <property type="match status" value="1"/>
</dbReference>
<dbReference type="GO" id="GO:0016705">
    <property type="term" value="F:oxidoreductase activity, acting on paired donors, with incorporation or reduction of molecular oxygen"/>
    <property type="evidence" value="ECO:0007669"/>
    <property type="project" value="InterPro"/>
</dbReference>
<dbReference type="GO" id="GO:0004497">
    <property type="term" value="F:monooxygenase activity"/>
    <property type="evidence" value="ECO:0007669"/>
    <property type="project" value="UniProtKB-KW"/>
</dbReference>
<keyword evidence="7" id="KW-0472">Membrane</keyword>
<dbReference type="PRINTS" id="PR00463">
    <property type="entry name" value="EP450I"/>
</dbReference>
<protein>
    <submittedName>
        <fullName evidence="8">Cytochrome P450</fullName>
    </submittedName>
</protein>
<evidence type="ECO:0000313" key="8">
    <source>
        <dbReference type="EMBL" id="WQF77323.1"/>
    </source>
</evidence>
<evidence type="ECO:0000256" key="6">
    <source>
        <dbReference type="RuleBase" id="RU000461"/>
    </source>
</evidence>
<evidence type="ECO:0000256" key="1">
    <source>
        <dbReference type="ARBA" id="ARBA00001971"/>
    </source>
</evidence>
<dbReference type="EMBL" id="CP137306">
    <property type="protein sequence ID" value="WQF77323.1"/>
    <property type="molecule type" value="Genomic_DNA"/>
</dbReference>
<dbReference type="Proteomes" id="UP001322277">
    <property type="component" value="Chromosome 2"/>
</dbReference>
<comment type="similarity">
    <text evidence="6">Belongs to the cytochrome P450 family.</text>
</comment>
<dbReference type="GO" id="GO:0005506">
    <property type="term" value="F:iron ion binding"/>
    <property type="evidence" value="ECO:0007669"/>
    <property type="project" value="InterPro"/>
</dbReference>
<evidence type="ECO:0000256" key="5">
    <source>
        <dbReference type="PIRSR" id="PIRSR602401-1"/>
    </source>
</evidence>
<keyword evidence="4 5" id="KW-0408">Iron</keyword>
<evidence type="ECO:0000256" key="4">
    <source>
        <dbReference type="ARBA" id="ARBA00023004"/>
    </source>
</evidence>
<gene>
    <name evidence="8" type="ORF">CDEST_02337</name>
</gene>
<comment type="cofactor">
    <cofactor evidence="1 5">
        <name>heme</name>
        <dbReference type="ChEBI" id="CHEBI:30413"/>
    </cofactor>
</comment>
<reference evidence="9" key="1">
    <citation type="journal article" date="2023" name="bioRxiv">
        <title>Complete genome of the Medicago anthracnose fungus, Colletotrichum destructivum, reveals a mini-chromosome-like region within a core chromosome.</title>
        <authorList>
            <person name="Lapalu N."/>
            <person name="Simon A."/>
            <person name="Lu A."/>
            <person name="Plaumann P.-L."/>
            <person name="Amselem J."/>
            <person name="Pigne S."/>
            <person name="Auger A."/>
            <person name="Koch C."/>
            <person name="Dallery J.-F."/>
            <person name="O'Connell R.J."/>
        </authorList>
    </citation>
    <scope>NUCLEOTIDE SEQUENCE [LARGE SCALE GENOMIC DNA]</scope>
    <source>
        <strain evidence="9">CBS 520.97</strain>
    </source>
</reference>
<keyword evidence="9" id="KW-1185">Reference proteome</keyword>
<dbReference type="AlphaFoldDB" id="A0AAX4I2Q4"/>
<evidence type="ECO:0000256" key="2">
    <source>
        <dbReference type="ARBA" id="ARBA00022617"/>
    </source>
</evidence>
<dbReference type="PROSITE" id="PS00086">
    <property type="entry name" value="CYTOCHROME_P450"/>
    <property type="match status" value="1"/>
</dbReference>
<dbReference type="SUPFAM" id="SSF48264">
    <property type="entry name" value="Cytochrome P450"/>
    <property type="match status" value="1"/>
</dbReference>
<feature type="transmembrane region" description="Helical" evidence="7">
    <location>
        <begin position="7"/>
        <end position="28"/>
    </location>
</feature>
<keyword evidence="7" id="KW-0812">Transmembrane</keyword>
<dbReference type="KEGG" id="cdet:87938840"/>
<dbReference type="GO" id="GO:0020037">
    <property type="term" value="F:heme binding"/>
    <property type="evidence" value="ECO:0007669"/>
    <property type="project" value="InterPro"/>
</dbReference>
<keyword evidence="6" id="KW-0560">Oxidoreductase</keyword>
<keyword evidence="3 5" id="KW-0479">Metal-binding</keyword>
<evidence type="ECO:0000313" key="9">
    <source>
        <dbReference type="Proteomes" id="UP001322277"/>
    </source>
</evidence>
<keyword evidence="6" id="KW-0503">Monooxygenase</keyword>
<dbReference type="Gene3D" id="1.10.630.10">
    <property type="entry name" value="Cytochrome P450"/>
    <property type="match status" value="1"/>
</dbReference>
<dbReference type="GeneID" id="87938840"/>
<dbReference type="InterPro" id="IPR001128">
    <property type="entry name" value="Cyt_P450"/>
</dbReference>